<dbReference type="AlphaFoldDB" id="A0A833QSH5"/>
<dbReference type="PANTHER" id="PTHR46183">
    <property type="entry name" value="PROTEIN CLMP1"/>
    <property type="match status" value="1"/>
</dbReference>
<evidence type="ECO:0000256" key="3">
    <source>
        <dbReference type="PROSITE-ProRule" id="PRU00339"/>
    </source>
</evidence>
<accession>A0A833QSH5</accession>
<dbReference type="PANTHER" id="PTHR46183:SF4">
    <property type="entry name" value="PROTEIN PHOX4"/>
    <property type="match status" value="1"/>
</dbReference>
<dbReference type="PROSITE" id="PS51745">
    <property type="entry name" value="PB1"/>
    <property type="match status" value="1"/>
</dbReference>
<dbReference type="Gene3D" id="3.10.20.90">
    <property type="entry name" value="Phosphatidylinositol 3-kinase Catalytic Subunit, Chain A, domain 1"/>
    <property type="match status" value="1"/>
</dbReference>
<feature type="region of interest" description="Disordered" evidence="4">
    <location>
        <begin position="30"/>
        <end position="55"/>
    </location>
</feature>
<keyword evidence="1" id="KW-0677">Repeat</keyword>
<dbReference type="SMART" id="SM00028">
    <property type="entry name" value="TPR"/>
    <property type="match status" value="3"/>
</dbReference>
<evidence type="ECO:0000256" key="1">
    <source>
        <dbReference type="ARBA" id="ARBA00022737"/>
    </source>
</evidence>
<sequence length="663" mass="76272">MVHNTFLGNRTDIRGHFIVVILKQNQSVSQFGMGKPPAKKKPPDEAQNRKEDGNKLFQRRDYQRALIQYERAINTLPKSHPDVAYLHSNMAACYMQMGPSEYRRAVYECDLALEVSPKYTKALLKRARCYEFLGRLDFANRDVDKVLSLEPNNLTALEISERIKLRLEKEVDLNDKLVVVTQNADVVKEKPKKKDNQKVKEVCVDREKQKCKDSNKEGDQCKSENNNNTAKCKNTVKDVIVKDKALKAYKLVFGEDIRLGHVPAGATLSKVREIVSGKYPGLTSFLIKYRDKEGDLVTITTSEELKLAEESADPQGSVRLYISEGTFIDDNETIKETQASPNETYSENGSYSFVVDEWIVEFAKLFKHHVGVSSDSCLDFHEMGMKLYSEAIEDTVTCEEAQEIFEVAQGKFQEMAAVAFFNWGNIHMSQARKRLRLTEEDEVVPARVKEAYEWIRQEYTKAGKRYNEALNVKPDFYEAFLAIALEKFEHAKLCWNYVINSKIDLEKSCIEVLEMFNKAEDSIEKGSALWDEIERRQTKEMPKDNRGNLVNPDMRCQINVLWGAMLYERSIIEFKLGLENWEECLMAAVEKFRISGVSSTDIAVMIKNHCANETAQEGCIFKIDEIIQAWNEIYDAERWIQGLSSFRLQPLFQRRAPLLYQSL</sequence>
<feature type="compositionally biased region" description="Basic and acidic residues" evidence="4">
    <location>
        <begin position="41"/>
        <end position="55"/>
    </location>
</feature>
<dbReference type="PROSITE" id="PS50005">
    <property type="entry name" value="TPR"/>
    <property type="match status" value="2"/>
</dbReference>
<evidence type="ECO:0000256" key="2">
    <source>
        <dbReference type="ARBA" id="ARBA00022803"/>
    </source>
</evidence>
<feature type="repeat" description="TPR" evidence="3">
    <location>
        <begin position="46"/>
        <end position="79"/>
    </location>
</feature>
<dbReference type="Proteomes" id="UP000623129">
    <property type="component" value="Unassembled WGS sequence"/>
</dbReference>
<dbReference type="InterPro" id="IPR019734">
    <property type="entry name" value="TPR_rpt"/>
</dbReference>
<proteinExistence type="predicted"/>
<dbReference type="EMBL" id="SWLB01000021">
    <property type="protein sequence ID" value="KAF3324653.1"/>
    <property type="molecule type" value="Genomic_DNA"/>
</dbReference>
<dbReference type="Pfam" id="PF00564">
    <property type="entry name" value="PB1"/>
    <property type="match status" value="1"/>
</dbReference>
<dbReference type="InterPro" id="IPR011990">
    <property type="entry name" value="TPR-like_helical_dom_sf"/>
</dbReference>
<dbReference type="CDD" id="cd05992">
    <property type="entry name" value="PB1"/>
    <property type="match status" value="1"/>
</dbReference>
<feature type="domain" description="PB1" evidence="5">
    <location>
        <begin position="243"/>
        <end position="325"/>
    </location>
</feature>
<gene>
    <name evidence="6" type="ORF">FCM35_KLT10810</name>
</gene>
<protein>
    <submittedName>
        <fullName evidence="6">Protein unc-45</fullName>
    </submittedName>
</protein>
<comment type="caution">
    <text evidence="6">The sequence shown here is derived from an EMBL/GenBank/DDBJ whole genome shotgun (WGS) entry which is preliminary data.</text>
</comment>
<evidence type="ECO:0000313" key="7">
    <source>
        <dbReference type="Proteomes" id="UP000623129"/>
    </source>
</evidence>
<reference evidence="6" key="1">
    <citation type="submission" date="2020-01" db="EMBL/GenBank/DDBJ databases">
        <title>Genome sequence of Kobresia littledalei, the first chromosome-level genome in the family Cyperaceae.</title>
        <authorList>
            <person name="Qu G."/>
        </authorList>
    </citation>
    <scope>NUCLEOTIDE SEQUENCE</scope>
    <source>
        <strain evidence="6">C.B.Clarke</strain>
        <tissue evidence="6">Leaf</tissue>
    </source>
</reference>
<dbReference type="SUPFAM" id="SSF48452">
    <property type="entry name" value="TPR-like"/>
    <property type="match status" value="1"/>
</dbReference>
<keyword evidence="7" id="KW-1185">Reference proteome</keyword>
<keyword evidence="2 3" id="KW-0802">TPR repeat</keyword>
<dbReference type="OrthoDB" id="2942533at2759"/>
<evidence type="ECO:0000259" key="5">
    <source>
        <dbReference type="PROSITE" id="PS51745"/>
    </source>
</evidence>
<evidence type="ECO:0000313" key="6">
    <source>
        <dbReference type="EMBL" id="KAF3324653.1"/>
    </source>
</evidence>
<evidence type="ECO:0000256" key="4">
    <source>
        <dbReference type="SAM" id="MobiDB-lite"/>
    </source>
</evidence>
<dbReference type="InterPro" id="IPR000270">
    <property type="entry name" value="PB1_dom"/>
</dbReference>
<name>A0A833QSH5_9POAL</name>
<dbReference type="SUPFAM" id="SSF54277">
    <property type="entry name" value="CAD &amp; PB1 domains"/>
    <property type="match status" value="1"/>
</dbReference>
<feature type="repeat" description="TPR" evidence="3">
    <location>
        <begin position="120"/>
        <end position="153"/>
    </location>
</feature>
<dbReference type="InterPro" id="IPR044517">
    <property type="entry name" value="PHOX1-4"/>
</dbReference>
<dbReference type="SMART" id="SM00666">
    <property type="entry name" value="PB1"/>
    <property type="match status" value="1"/>
</dbReference>
<dbReference type="Gene3D" id="1.25.40.10">
    <property type="entry name" value="Tetratricopeptide repeat domain"/>
    <property type="match status" value="1"/>
</dbReference>
<organism evidence="6 7">
    <name type="scientific">Carex littledalei</name>
    <dbReference type="NCBI Taxonomy" id="544730"/>
    <lineage>
        <taxon>Eukaryota</taxon>
        <taxon>Viridiplantae</taxon>
        <taxon>Streptophyta</taxon>
        <taxon>Embryophyta</taxon>
        <taxon>Tracheophyta</taxon>
        <taxon>Spermatophyta</taxon>
        <taxon>Magnoliopsida</taxon>
        <taxon>Liliopsida</taxon>
        <taxon>Poales</taxon>
        <taxon>Cyperaceae</taxon>
        <taxon>Cyperoideae</taxon>
        <taxon>Cariceae</taxon>
        <taxon>Carex</taxon>
        <taxon>Carex subgen. Euthyceras</taxon>
    </lineage>
</organism>
<dbReference type="InterPro" id="IPR053793">
    <property type="entry name" value="PB1-like"/>
</dbReference>